<comment type="caution">
    <text evidence="1">The sequence shown here is derived from an EMBL/GenBank/DDBJ whole genome shotgun (WGS) entry which is preliminary data.</text>
</comment>
<name>A0AAP0EHQ8_9MAGN</name>
<dbReference type="AlphaFoldDB" id="A0AAP0EHQ8"/>
<evidence type="ECO:0000313" key="1">
    <source>
        <dbReference type="EMBL" id="KAK9091007.1"/>
    </source>
</evidence>
<reference evidence="1 2" key="1">
    <citation type="submission" date="2024-01" db="EMBL/GenBank/DDBJ databases">
        <title>Genome assemblies of Stephania.</title>
        <authorList>
            <person name="Yang L."/>
        </authorList>
    </citation>
    <scope>NUCLEOTIDE SEQUENCE [LARGE SCALE GENOMIC DNA]</scope>
    <source>
        <strain evidence="1">QJT</strain>
        <tissue evidence="1">Leaf</tissue>
    </source>
</reference>
<dbReference type="EMBL" id="JBBNAE010000010">
    <property type="protein sequence ID" value="KAK9091007.1"/>
    <property type="molecule type" value="Genomic_DNA"/>
</dbReference>
<dbReference type="Proteomes" id="UP001417504">
    <property type="component" value="Unassembled WGS sequence"/>
</dbReference>
<keyword evidence="2" id="KW-1185">Reference proteome</keyword>
<sequence length="136" mass="15579">MTDKFDLHLINDVESPFECGDESFSTHWSITKHLPHKAGGTFPNKRVPLFLYVSIPLNRPQIHAYLPVSLLPNQQCHNVSSISGQSSIQPRLQVLYSVWLSGLRWSLLEIWSYSNKTVEESFMKVITSMALLQEYS</sequence>
<organism evidence="1 2">
    <name type="scientific">Stephania japonica</name>
    <dbReference type="NCBI Taxonomy" id="461633"/>
    <lineage>
        <taxon>Eukaryota</taxon>
        <taxon>Viridiplantae</taxon>
        <taxon>Streptophyta</taxon>
        <taxon>Embryophyta</taxon>
        <taxon>Tracheophyta</taxon>
        <taxon>Spermatophyta</taxon>
        <taxon>Magnoliopsida</taxon>
        <taxon>Ranunculales</taxon>
        <taxon>Menispermaceae</taxon>
        <taxon>Menispermoideae</taxon>
        <taxon>Cissampelideae</taxon>
        <taxon>Stephania</taxon>
    </lineage>
</organism>
<protein>
    <submittedName>
        <fullName evidence="1">Uncharacterized protein</fullName>
    </submittedName>
</protein>
<accession>A0AAP0EHQ8</accession>
<evidence type="ECO:0000313" key="2">
    <source>
        <dbReference type="Proteomes" id="UP001417504"/>
    </source>
</evidence>
<proteinExistence type="predicted"/>
<gene>
    <name evidence="1" type="ORF">Sjap_024184</name>
</gene>